<reference evidence="1 2" key="1">
    <citation type="submission" date="2021-06" db="EMBL/GenBank/DDBJ databases">
        <title>Caerostris darwini draft genome.</title>
        <authorList>
            <person name="Kono N."/>
            <person name="Arakawa K."/>
        </authorList>
    </citation>
    <scope>NUCLEOTIDE SEQUENCE [LARGE SCALE GENOMIC DNA]</scope>
</reference>
<gene>
    <name evidence="1" type="ORF">CDAR_236371</name>
</gene>
<evidence type="ECO:0000313" key="1">
    <source>
        <dbReference type="EMBL" id="GIY42274.1"/>
    </source>
</evidence>
<proteinExistence type="predicted"/>
<organism evidence="1 2">
    <name type="scientific">Caerostris darwini</name>
    <dbReference type="NCBI Taxonomy" id="1538125"/>
    <lineage>
        <taxon>Eukaryota</taxon>
        <taxon>Metazoa</taxon>
        <taxon>Ecdysozoa</taxon>
        <taxon>Arthropoda</taxon>
        <taxon>Chelicerata</taxon>
        <taxon>Arachnida</taxon>
        <taxon>Araneae</taxon>
        <taxon>Araneomorphae</taxon>
        <taxon>Entelegynae</taxon>
        <taxon>Araneoidea</taxon>
        <taxon>Araneidae</taxon>
        <taxon>Caerostris</taxon>
    </lineage>
</organism>
<name>A0AAV4T7V6_9ARAC</name>
<sequence>MACIPEKTPTLAINSHNNYSSGESTLHSRRGITFREPFFFPYLVFWNNPPRSLLVYSLPTSKTAYLFWVGMELDIRKLESVLMCLSPCTNDCSPANPSLRKRLQDLEHVRSSLVPRPWQVINRDHVTRLAKSRLEEKLRRGRGVLAAHS</sequence>
<dbReference type="AlphaFoldDB" id="A0AAV4T7V6"/>
<dbReference type="Proteomes" id="UP001054837">
    <property type="component" value="Unassembled WGS sequence"/>
</dbReference>
<keyword evidence="2" id="KW-1185">Reference proteome</keyword>
<evidence type="ECO:0000313" key="2">
    <source>
        <dbReference type="Proteomes" id="UP001054837"/>
    </source>
</evidence>
<dbReference type="EMBL" id="BPLQ01009171">
    <property type="protein sequence ID" value="GIY42274.1"/>
    <property type="molecule type" value="Genomic_DNA"/>
</dbReference>
<comment type="caution">
    <text evidence="1">The sequence shown here is derived from an EMBL/GenBank/DDBJ whole genome shotgun (WGS) entry which is preliminary data.</text>
</comment>
<accession>A0AAV4T7V6</accession>
<protein>
    <submittedName>
        <fullName evidence="1">Uncharacterized protein</fullName>
    </submittedName>
</protein>